<organism evidence="1">
    <name type="scientific">uncultured Caudovirales phage</name>
    <dbReference type="NCBI Taxonomy" id="2100421"/>
    <lineage>
        <taxon>Viruses</taxon>
        <taxon>Duplodnaviria</taxon>
        <taxon>Heunggongvirae</taxon>
        <taxon>Uroviricota</taxon>
        <taxon>Caudoviricetes</taxon>
        <taxon>Peduoviridae</taxon>
        <taxon>Maltschvirus</taxon>
        <taxon>Maltschvirus maltsch</taxon>
    </lineage>
</organism>
<sequence>MNDVIIIKKLSSEMSIVTLDGATRLMDKEGNFYSSCLWFTTKSWQKGVVSVANHQDNMILFAFDTAKYESENGQDIVQWMESTQVALDFVELSTCWMFLK</sequence>
<accession>A0A6J5NLZ1</accession>
<evidence type="ECO:0000313" key="1">
    <source>
        <dbReference type="EMBL" id="CAB4159947.1"/>
    </source>
</evidence>
<proteinExistence type="predicted"/>
<gene>
    <name evidence="1" type="ORF">UFOVP724_25</name>
</gene>
<name>A0A6J5NLZ1_9CAUD</name>
<reference evidence="1" key="1">
    <citation type="submission" date="2020-04" db="EMBL/GenBank/DDBJ databases">
        <authorList>
            <person name="Chiriac C."/>
            <person name="Salcher M."/>
            <person name="Ghai R."/>
            <person name="Kavagutti S V."/>
        </authorList>
    </citation>
    <scope>NUCLEOTIDE SEQUENCE</scope>
</reference>
<protein>
    <submittedName>
        <fullName evidence="1">Uncharacterized protein</fullName>
    </submittedName>
</protein>
<dbReference type="EMBL" id="LR796696">
    <property type="protein sequence ID" value="CAB4159947.1"/>
    <property type="molecule type" value="Genomic_DNA"/>
</dbReference>